<feature type="signal peptide" evidence="2">
    <location>
        <begin position="1"/>
        <end position="24"/>
    </location>
</feature>
<keyword evidence="4" id="KW-1185">Reference proteome</keyword>
<name>I8T5T4_9GAMM</name>
<comment type="caution">
    <text evidence="3">The sequence shown here is derived from an EMBL/GenBank/DDBJ whole genome shotgun (WGS) entry which is preliminary data.</text>
</comment>
<evidence type="ECO:0000313" key="4">
    <source>
        <dbReference type="Proteomes" id="UP000003704"/>
    </source>
</evidence>
<dbReference type="Proteomes" id="UP000003704">
    <property type="component" value="Unassembled WGS sequence"/>
</dbReference>
<evidence type="ECO:0000313" key="3">
    <source>
        <dbReference type="EMBL" id="EIT69305.1"/>
    </source>
</evidence>
<dbReference type="AlphaFoldDB" id="I8T5T4"/>
<evidence type="ECO:0000256" key="2">
    <source>
        <dbReference type="SAM" id="SignalP"/>
    </source>
</evidence>
<evidence type="ECO:0000256" key="1">
    <source>
        <dbReference type="SAM" id="MobiDB-lite"/>
    </source>
</evidence>
<dbReference type="PIRSF" id="PIRSF014995">
    <property type="entry name" value="UCP014995"/>
    <property type="match status" value="1"/>
</dbReference>
<proteinExistence type="predicted"/>
<protein>
    <recommendedName>
        <fullName evidence="5">DUF2271 domain-containing protein</fullName>
    </recommendedName>
</protein>
<dbReference type="InterPro" id="IPR014469">
    <property type="entry name" value="DUF2271"/>
</dbReference>
<reference evidence="3 4" key="1">
    <citation type="journal article" date="2012" name="J. Bacteriol.">
        <title>Genome Sequence of n-Alkane-Degrading Hydrocarboniphaga effusa Strain AP103T (ATCC BAA-332T).</title>
        <authorList>
            <person name="Chang H.K."/>
            <person name="Zylstra G.J."/>
            <person name="Chae J.C."/>
        </authorList>
    </citation>
    <scope>NUCLEOTIDE SEQUENCE [LARGE SCALE GENOMIC DNA]</scope>
    <source>
        <strain evidence="3 4">AP103</strain>
    </source>
</reference>
<feature type="region of interest" description="Disordered" evidence="1">
    <location>
        <begin position="72"/>
        <end position="98"/>
    </location>
</feature>
<feature type="compositionally biased region" description="Low complexity" evidence="1">
    <location>
        <begin position="76"/>
        <end position="89"/>
    </location>
</feature>
<accession>I8T5T4</accession>
<dbReference type="Pfam" id="PF10029">
    <property type="entry name" value="DUF2271"/>
    <property type="match status" value="1"/>
</dbReference>
<feature type="chain" id="PRO_5003714412" description="DUF2271 domain-containing protein" evidence="2">
    <location>
        <begin position="25"/>
        <end position="199"/>
    </location>
</feature>
<gene>
    <name evidence="3" type="ORF">WQQ_28870</name>
</gene>
<dbReference type="EMBL" id="AKGD01000002">
    <property type="protein sequence ID" value="EIT69305.1"/>
    <property type="molecule type" value="Genomic_DNA"/>
</dbReference>
<keyword evidence="2" id="KW-0732">Signal</keyword>
<dbReference type="STRING" id="1172194.WQQ_28870"/>
<sequence>MKLPSMRTPLSIAVCGLSAAPAMAADLDVSVQIPQLDVAEYHRPYVAVWLEREDRSVASNLAVWYQLKRGGGPGGPAAAPAGDAPKGPGAQAGGGEGGTKWLPDLRQWWRRTGRELSVPIDGVTGATRPVGEHKLSFSTGKAPLAELAPGKYKLVVEAAREDGGRELVDIPFEWPAAGKQELKAAGKSELGAITLAIKP</sequence>
<evidence type="ECO:0008006" key="5">
    <source>
        <dbReference type="Google" id="ProtNLM"/>
    </source>
</evidence>
<organism evidence="3 4">
    <name type="scientific">Hydrocarboniphaga effusa AP103</name>
    <dbReference type="NCBI Taxonomy" id="1172194"/>
    <lineage>
        <taxon>Bacteria</taxon>
        <taxon>Pseudomonadati</taxon>
        <taxon>Pseudomonadota</taxon>
        <taxon>Gammaproteobacteria</taxon>
        <taxon>Nevskiales</taxon>
        <taxon>Nevskiaceae</taxon>
        <taxon>Hydrocarboniphaga</taxon>
    </lineage>
</organism>